<keyword evidence="1" id="KW-0677">Repeat</keyword>
<dbReference type="SMART" id="SM00698">
    <property type="entry name" value="MORN"/>
    <property type="match status" value="5"/>
</dbReference>
<proteinExistence type="predicted"/>
<dbReference type="GO" id="GO:0005634">
    <property type="term" value="C:nucleus"/>
    <property type="evidence" value="ECO:0007669"/>
    <property type="project" value="TreeGrafter"/>
</dbReference>
<dbReference type="AlphaFoldDB" id="A0A8K0KPJ1"/>
<dbReference type="PANTHER" id="PTHR43215">
    <property type="entry name" value="RADIAL SPOKE HEAD 1 HOMOLOG"/>
    <property type="match status" value="1"/>
</dbReference>
<protein>
    <recommendedName>
        <fullName evidence="5">Radial spoke head 1 homolog</fullName>
    </recommendedName>
</protein>
<reference evidence="3" key="2">
    <citation type="submission" date="2017-10" db="EMBL/GenBank/DDBJ databases">
        <title>Ladona fulva Genome sequencing and assembly.</title>
        <authorList>
            <person name="Murali S."/>
            <person name="Richards S."/>
            <person name="Bandaranaike D."/>
            <person name="Bellair M."/>
            <person name="Blankenburg K."/>
            <person name="Chao H."/>
            <person name="Dinh H."/>
            <person name="Doddapaneni H."/>
            <person name="Dugan-Rocha S."/>
            <person name="Elkadiri S."/>
            <person name="Gnanaolivu R."/>
            <person name="Hernandez B."/>
            <person name="Skinner E."/>
            <person name="Javaid M."/>
            <person name="Lee S."/>
            <person name="Li M."/>
            <person name="Ming W."/>
            <person name="Munidasa M."/>
            <person name="Muniz J."/>
            <person name="Nguyen L."/>
            <person name="Hughes D."/>
            <person name="Osuji N."/>
            <person name="Pu L.-L."/>
            <person name="Puazo M."/>
            <person name="Qu C."/>
            <person name="Quiroz J."/>
            <person name="Raj R."/>
            <person name="Weissenberger G."/>
            <person name="Xin Y."/>
            <person name="Zou X."/>
            <person name="Han Y."/>
            <person name="Worley K."/>
            <person name="Muzny D."/>
            <person name="Gibbs R."/>
        </authorList>
    </citation>
    <scope>NUCLEOTIDE SEQUENCE</scope>
    <source>
        <strain evidence="3">Sampled in the wild</strain>
    </source>
</reference>
<feature type="region of interest" description="Disordered" evidence="2">
    <location>
        <begin position="167"/>
        <end position="186"/>
    </location>
</feature>
<feature type="compositionally biased region" description="Acidic residues" evidence="2">
    <location>
        <begin position="331"/>
        <end position="343"/>
    </location>
</feature>
<accession>A0A8K0KPJ1</accession>
<feature type="compositionally biased region" description="Polar residues" evidence="2">
    <location>
        <begin position="292"/>
        <end position="311"/>
    </location>
</feature>
<gene>
    <name evidence="3" type="ORF">J437_LFUL017268</name>
</gene>
<dbReference type="SUPFAM" id="SSF82185">
    <property type="entry name" value="Histone H3 K4-specific methyltransferase SET7/9 N-terminal domain"/>
    <property type="match status" value="1"/>
</dbReference>
<evidence type="ECO:0000313" key="4">
    <source>
        <dbReference type="Proteomes" id="UP000792457"/>
    </source>
</evidence>
<feature type="region of interest" description="Disordered" evidence="2">
    <location>
        <begin position="292"/>
        <end position="373"/>
    </location>
</feature>
<sequence>MDTTLLGEEEKLGEEVDNKIGIYEGERNVAGERHGSGKTILPNKDIYEGMYKRGLREGKGLYIFRNGARYHGEWHKSQKDGHGTFYYPNGSKYEGEWQVDMRHGHGTYTYPNGDIYEGTWNKNLRHGLGNYYYKEYETHFIGAVGPGCFVFDTPTECMIHGEYILEKESSNESPGDFDPGEENGDHRQNVAQEVTTIWRSYEITPFDPNLLPPTPSSITIPDLRILENDDEELTGEQPVERQVDDENTAEGTEENFERNLLDEIEEANETETQNISDDLEELKLETQNVEQIQSEGANTNTDDQGETSQTEEITDSLEGGGSPIRNNVDFQDFEISDTTEADVSENLNSTADRGSESDEVTTLDTPRDLEELN</sequence>
<dbReference type="InterPro" id="IPR003409">
    <property type="entry name" value="MORN"/>
</dbReference>
<name>A0A8K0KPJ1_LADFU</name>
<dbReference type="GO" id="GO:0031514">
    <property type="term" value="C:motile cilium"/>
    <property type="evidence" value="ECO:0007669"/>
    <property type="project" value="TreeGrafter"/>
</dbReference>
<feature type="compositionally biased region" description="Acidic residues" evidence="2">
    <location>
        <begin position="245"/>
        <end position="254"/>
    </location>
</feature>
<evidence type="ECO:0000313" key="3">
    <source>
        <dbReference type="EMBL" id="KAG8237420.1"/>
    </source>
</evidence>
<reference evidence="3" key="1">
    <citation type="submission" date="2013-04" db="EMBL/GenBank/DDBJ databases">
        <authorList>
            <person name="Qu J."/>
            <person name="Murali S.C."/>
            <person name="Bandaranaike D."/>
            <person name="Bellair M."/>
            <person name="Blankenburg K."/>
            <person name="Chao H."/>
            <person name="Dinh H."/>
            <person name="Doddapaneni H."/>
            <person name="Downs B."/>
            <person name="Dugan-Rocha S."/>
            <person name="Elkadiri S."/>
            <person name="Gnanaolivu R.D."/>
            <person name="Hernandez B."/>
            <person name="Javaid M."/>
            <person name="Jayaseelan J.C."/>
            <person name="Lee S."/>
            <person name="Li M."/>
            <person name="Ming W."/>
            <person name="Munidasa M."/>
            <person name="Muniz J."/>
            <person name="Nguyen L."/>
            <person name="Ongeri F."/>
            <person name="Osuji N."/>
            <person name="Pu L.-L."/>
            <person name="Puazo M."/>
            <person name="Qu C."/>
            <person name="Quiroz J."/>
            <person name="Raj R."/>
            <person name="Weissenberger G."/>
            <person name="Xin Y."/>
            <person name="Zou X."/>
            <person name="Han Y."/>
            <person name="Richards S."/>
            <person name="Worley K."/>
            <person name="Muzny D."/>
            <person name="Gibbs R."/>
        </authorList>
    </citation>
    <scope>NUCLEOTIDE SEQUENCE</scope>
    <source>
        <strain evidence="3">Sampled in the wild</strain>
    </source>
</reference>
<evidence type="ECO:0008006" key="5">
    <source>
        <dbReference type="Google" id="ProtNLM"/>
    </source>
</evidence>
<dbReference type="Pfam" id="PF02493">
    <property type="entry name" value="MORN"/>
    <property type="match status" value="5"/>
</dbReference>
<feature type="region of interest" description="Disordered" evidence="2">
    <location>
        <begin position="230"/>
        <end position="258"/>
    </location>
</feature>
<dbReference type="Proteomes" id="UP000792457">
    <property type="component" value="Unassembled WGS sequence"/>
</dbReference>
<dbReference type="Gene3D" id="2.20.110.10">
    <property type="entry name" value="Histone H3 K4-specific methyltransferase SET7/9 N-terminal domain"/>
    <property type="match status" value="2"/>
</dbReference>
<evidence type="ECO:0000256" key="2">
    <source>
        <dbReference type="SAM" id="MobiDB-lite"/>
    </source>
</evidence>
<dbReference type="EMBL" id="KZ309168">
    <property type="protein sequence ID" value="KAG8237420.1"/>
    <property type="molecule type" value="Genomic_DNA"/>
</dbReference>
<dbReference type="GO" id="GO:0035082">
    <property type="term" value="P:axoneme assembly"/>
    <property type="evidence" value="ECO:0007669"/>
    <property type="project" value="TreeGrafter"/>
</dbReference>
<keyword evidence="4" id="KW-1185">Reference proteome</keyword>
<dbReference type="PANTHER" id="PTHR43215:SF14">
    <property type="entry name" value="RADIAL SPOKE HEAD 1 HOMOLOG"/>
    <property type="match status" value="1"/>
</dbReference>
<comment type="caution">
    <text evidence="3">The sequence shown here is derived from an EMBL/GenBank/DDBJ whole genome shotgun (WGS) entry which is preliminary data.</text>
</comment>
<evidence type="ECO:0000256" key="1">
    <source>
        <dbReference type="ARBA" id="ARBA00022737"/>
    </source>
</evidence>
<dbReference type="OrthoDB" id="423343at2759"/>
<dbReference type="FunFam" id="2.20.110.10:FF:000002">
    <property type="entry name" value="Phosphatidylinositol 4-phosphate 5-kinase 8"/>
    <property type="match status" value="1"/>
</dbReference>
<organism evidence="3 4">
    <name type="scientific">Ladona fulva</name>
    <name type="common">Scarce chaser dragonfly</name>
    <name type="synonym">Libellula fulva</name>
    <dbReference type="NCBI Taxonomy" id="123851"/>
    <lineage>
        <taxon>Eukaryota</taxon>
        <taxon>Metazoa</taxon>
        <taxon>Ecdysozoa</taxon>
        <taxon>Arthropoda</taxon>
        <taxon>Hexapoda</taxon>
        <taxon>Insecta</taxon>
        <taxon>Pterygota</taxon>
        <taxon>Palaeoptera</taxon>
        <taxon>Odonata</taxon>
        <taxon>Epiprocta</taxon>
        <taxon>Anisoptera</taxon>
        <taxon>Libelluloidea</taxon>
        <taxon>Libellulidae</taxon>
        <taxon>Ladona</taxon>
    </lineage>
</organism>